<protein>
    <submittedName>
        <fullName evidence="1">Uncharacterized protein</fullName>
    </submittedName>
</protein>
<dbReference type="EMBL" id="GBXM01054373">
    <property type="protein sequence ID" value="JAH54204.1"/>
    <property type="molecule type" value="Transcribed_RNA"/>
</dbReference>
<accession>A0A0E9TKI5</accession>
<evidence type="ECO:0000313" key="1">
    <source>
        <dbReference type="EMBL" id="JAH54204.1"/>
    </source>
</evidence>
<reference evidence="1" key="2">
    <citation type="journal article" date="2015" name="Fish Shellfish Immunol.">
        <title>Early steps in the European eel (Anguilla anguilla)-Vibrio vulnificus interaction in the gills: Role of the RtxA13 toxin.</title>
        <authorList>
            <person name="Callol A."/>
            <person name="Pajuelo D."/>
            <person name="Ebbesson L."/>
            <person name="Teles M."/>
            <person name="MacKenzie S."/>
            <person name="Amaro C."/>
        </authorList>
    </citation>
    <scope>NUCLEOTIDE SEQUENCE</scope>
</reference>
<proteinExistence type="predicted"/>
<reference evidence="1" key="1">
    <citation type="submission" date="2014-11" db="EMBL/GenBank/DDBJ databases">
        <authorList>
            <person name="Amaro Gonzalez C."/>
        </authorList>
    </citation>
    <scope>NUCLEOTIDE SEQUENCE</scope>
</reference>
<dbReference type="AlphaFoldDB" id="A0A0E9TKI5"/>
<name>A0A0E9TKI5_ANGAN</name>
<organism evidence="1">
    <name type="scientific">Anguilla anguilla</name>
    <name type="common">European freshwater eel</name>
    <name type="synonym">Muraena anguilla</name>
    <dbReference type="NCBI Taxonomy" id="7936"/>
    <lineage>
        <taxon>Eukaryota</taxon>
        <taxon>Metazoa</taxon>
        <taxon>Chordata</taxon>
        <taxon>Craniata</taxon>
        <taxon>Vertebrata</taxon>
        <taxon>Euteleostomi</taxon>
        <taxon>Actinopterygii</taxon>
        <taxon>Neopterygii</taxon>
        <taxon>Teleostei</taxon>
        <taxon>Anguilliformes</taxon>
        <taxon>Anguillidae</taxon>
        <taxon>Anguilla</taxon>
    </lineage>
</organism>
<sequence length="30" mass="3324">MESFSDWSGLLLISLKSLNCEVGYNPSGIY</sequence>